<dbReference type="AlphaFoldDB" id="A0A318JKA9"/>
<dbReference type="InterPro" id="IPR040079">
    <property type="entry name" value="Glutathione_S-Trfase"/>
</dbReference>
<protein>
    <submittedName>
        <fullName evidence="2">Glutathione S-transferase</fullName>
    </submittedName>
</protein>
<dbReference type="RefSeq" id="WP_110313099.1">
    <property type="nucleotide sequence ID" value="NZ_QJKC01000003.1"/>
</dbReference>
<dbReference type="InterPro" id="IPR036282">
    <property type="entry name" value="Glutathione-S-Trfase_C_sf"/>
</dbReference>
<reference evidence="2 3" key="1">
    <citation type="submission" date="2018-05" db="EMBL/GenBank/DDBJ databases">
        <title>Genomic Encyclopedia of Type Strains, Phase IV (KMG-IV): sequencing the most valuable type-strain genomes for metagenomic binning, comparative biology and taxonomic classification.</title>
        <authorList>
            <person name="Goeker M."/>
        </authorList>
    </citation>
    <scope>NUCLEOTIDE SEQUENCE [LARGE SCALE GENOMIC DNA]</scope>
    <source>
        <strain evidence="2 3">DSM 25134</strain>
    </source>
</reference>
<dbReference type="SFLD" id="SFLDG01200">
    <property type="entry name" value="SUF1.1"/>
    <property type="match status" value="1"/>
</dbReference>
<gene>
    <name evidence="2" type="ORF">DFR38_103138</name>
</gene>
<dbReference type="CDD" id="cd03080">
    <property type="entry name" value="GST_N_Metaxin_like"/>
    <property type="match status" value="1"/>
</dbReference>
<dbReference type="InterPro" id="IPR004045">
    <property type="entry name" value="Glutathione_S-Trfase_N"/>
</dbReference>
<evidence type="ECO:0000313" key="2">
    <source>
        <dbReference type="EMBL" id="PXX49958.1"/>
    </source>
</evidence>
<dbReference type="EMBL" id="QJKC01000003">
    <property type="protein sequence ID" value="PXX49958.1"/>
    <property type="molecule type" value="Genomic_DNA"/>
</dbReference>
<dbReference type="Pfam" id="PF17171">
    <property type="entry name" value="GST_C_6"/>
    <property type="match status" value="1"/>
</dbReference>
<dbReference type="InterPro" id="IPR033468">
    <property type="entry name" value="Metaxin_GST"/>
</dbReference>
<proteinExistence type="predicted"/>
<dbReference type="SFLD" id="SFLDG01180">
    <property type="entry name" value="SUF1"/>
    <property type="match status" value="1"/>
</dbReference>
<sequence>MITLYVFGPAFGLPDASPFVIKAEMLLKLSGLPYRKQPGSMRRAPKGKLPYLDDDGRRVPDSTLIRLYLAEQYGISLDAGLSETDKALAWSVECLCSDHLYWCVVHERWLDDATFARGPAQFFQRVPRLLRAPIMAMVRRKVRASLQAQGLGRFSPAERQRLLQLDVATLATLLGEQPYMLGAAPSWLDATVFAFLASAWLGTLGDTPSQQALRQHPNLQAYVERLRRQYFPDWTVPA</sequence>
<dbReference type="InterPro" id="IPR026928">
    <property type="entry name" value="FAX/IsoI-like"/>
</dbReference>
<dbReference type="SUPFAM" id="SSF52833">
    <property type="entry name" value="Thioredoxin-like"/>
    <property type="match status" value="1"/>
</dbReference>
<dbReference type="Gene3D" id="1.20.1050.10">
    <property type="match status" value="1"/>
</dbReference>
<dbReference type="GO" id="GO:0016740">
    <property type="term" value="F:transferase activity"/>
    <property type="evidence" value="ECO:0007669"/>
    <property type="project" value="UniProtKB-KW"/>
</dbReference>
<dbReference type="PROSITE" id="PS50404">
    <property type="entry name" value="GST_NTER"/>
    <property type="match status" value="1"/>
</dbReference>
<keyword evidence="3" id="KW-1185">Reference proteome</keyword>
<dbReference type="Gene3D" id="3.40.30.10">
    <property type="entry name" value="Glutaredoxin"/>
    <property type="match status" value="1"/>
</dbReference>
<dbReference type="PANTHER" id="PTHR12289:SF41">
    <property type="entry name" value="FAILED AXON CONNECTIONS-RELATED"/>
    <property type="match status" value="1"/>
</dbReference>
<dbReference type="InterPro" id="IPR012336">
    <property type="entry name" value="Thioredoxin-like_fold"/>
</dbReference>
<feature type="domain" description="GST N-terminal" evidence="1">
    <location>
        <begin position="7"/>
        <end position="77"/>
    </location>
</feature>
<dbReference type="Proteomes" id="UP000248395">
    <property type="component" value="Unassembled WGS sequence"/>
</dbReference>
<comment type="caution">
    <text evidence="2">The sequence shown here is derived from an EMBL/GenBank/DDBJ whole genome shotgun (WGS) entry which is preliminary data.</text>
</comment>
<dbReference type="CDD" id="cd03193">
    <property type="entry name" value="GST_C_Metaxin"/>
    <property type="match status" value="1"/>
</dbReference>
<evidence type="ECO:0000313" key="3">
    <source>
        <dbReference type="Proteomes" id="UP000248395"/>
    </source>
</evidence>
<accession>A0A318JKA9</accession>
<dbReference type="InterPro" id="IPR036249">
    <property type="entry name" value="Thioredoxin-like_sf"/>
</dbReference>
<dbReference type="OrthoDB" id="9810080at2"/>
<evidence type="ECO:0000259" key="1">
    <source>
        <dbReference type="PROSITE" id="PS50404"/>
    </source>
</evidence>
<name>A0A318JKA9_9NEIS</name>
<organism evidence="2 3">
    <name type="scientific">Aquitalea magnusonii</name>
    <dbReference type="NCBI Taxonomy" id="332411"/>
    <lineage>
        <taxon>Bacteria</taxon>
        <taxon>Pseudomonadati</taxon>
        <taxon>Pseudomonadota</taxon>
        <taxon>Betaproteobacteria</taxon>
        <taxon>Neisseriales</taxon>
        <taxon>Chromobacteriaceae</taxon>
        <taxon>Aquitalea</taxon>
    </lineage>
</organism>
<keyword evidence="2" id="KW-0808">Transferase</keyword>
<dbReference type="SFLD" id="SFLDS00019">
    <property type="entry name" value="Glutathione_Transferase_(cytos"/>
    <property type="match status" value="1"/>
</dbReference>
<dbReference type="InterPro" id="IPR050931">
    <property type="entry name" value="Mito_Protein_Transport_Metaxin"/>
</dbReference>
<dbReference type="Pfam" id="PF17172">
    <property type="entry name" value="GST_N_4"/>
    <property type="match status" value="1"/>
</dbReference>
<dbReference type="SUPFAM" id="SSF47616">
    <property type="entry name" value="GST C-terminal domain-like"/>
    <property type="match status" value="1"/>
</dbReference>
<dbReference type="PANTHER" id="PTHR12289">
    <property type="entry name" value="METAXIN RELATED"/>
    <property type="match status" value="1"/>
</dbReference>